<accession>A0AC55CVR1</accession>
<gene>
    <name evidence="2" type="primary">LOC123521403</name>
</gene>
<reference evidence="2" key="1">
    <citation type="submission" date="2025-08" db="UniProtKB">
        <authorList>
            <consortium name="RefSeq"/>
        </authorList>
    </citation>
    <scope>IDENTIFICATION</scope>
</reference>
<dbReference type="Proteomes" id="UP000694863">
    <property type="component" value="Unplaced"/>
</dbReference>
<evidence type="ECO:0000313" key="2">
    <source>
        <dbReference type="RefSeq" id="XP_045143579.1"/>
    </source>
</evidence>
<name>A0AC55CVR1_ECHTE</name>
<organism evidence="1 2">
    <name type="scientific">Echinops telfairi</name>
    <name type="common">Lesser hedgehog tenrec</name>
    <dbReference type="NCBI Taxonomy" id="9371"/>
    <lineage>
        <taxon>Eukaryota</taxon>
        <taxon>Metazoa</taxon>
        <taxon>Chordata</taxon>
        <taxon>Craniata</taxon>
        <taxon>Vertebrata</taxon>
        <taxon>Euteleostomi</taxon>
        <taxon>Mammalia</taxon>
        <taxon>Eutheria</taxon>
        <taxon>Afrotheria</taxon>
        <taxon>Tenrecidae</taxon>
        <taxon>Tenrecinae</taxon>
        <taxon>Echinops</taxon>
    </lineage>
</organism>
<protein>
    <submittedName>
        <fullName evidence="2">Uncharacterized protein LOC123521403</fullName>
    </submittedName>
</protein>
<dbReference type="RefSeq" id="XP_045143579.1">
    <property type="nucleotide sequence ID" value="XM_045287644.1"/>
</dbReference>
<evidence type="ECO:0000313" key="1">
    <source>
        <dbReference type="Proteomes" id="UP000694863"/>
    </source>
</evidence>
<keyword evidence="1" id="KW-1185">Reference proteome</keyword>
<proteinExistence type="predicted"/>
<sequence length="361" mass="40491">MQSHKTPPAQPEQGLQPTIEEPHLQSHLEILPEQVSSIFQIEQEDISEWGVSEASSFMLKSQEAPEVQQTEESHIRSEDEQPASDSRAPKRISLKVSSSELLQIKGQEVKRMRRSRFGFQPLRPRKCLKASRDPKLVKKSPHDYHPSKLHDLCTVVPARTLPVDLCLASRVCHTTDKKGHDTVPGTFFLDNHYTDEEQRARLLLGIPATDDNEENVTVPSTVPEIQPELTQGTGQQAPKSPLQVLGKEVSAYSGFTKLFWNPSAPKFSVPVSVMKETLYSKYESAQTSRILMEKYSSDSRESVIKLSQHSTKPFSSSLLTTSMSYQDIQQCVSSPRLSHSKIIVSWIASRTEEISAQSSLV</sequence>